<dbReference type="EMBL" id="OZ075123">
    <property type="protein sequence ID" value="CAL4913649.1"/>
    <property type="molecule type" value="Genomic_DNA"/>
</dbReference>
<evidence type="ECO:0000313" key="6">
    <source>
        <dbReference type="EMBL" id="CAL4913649.1"/>
    </source>
</evidence>
<feature type="transmembrane region" description="Helical" evidence="1">
    <location>
        <begin position="662"/>
        <end position="679"/>
    </location>
</feature>
<keyword evidence="8" id="KW-1185">Reference proteome</keyword>
<reference evidence="6 8" key="2">
    <citation type="submission" date="2024-10" db="EMBL/GenBank/DDBJ databases">
        <authorList>
            <person name="Ryan C."/>
        </authorList>
    </citation>
    <scope>NUCLEOTIDE SEQUENCE [LARGE SCALE GENOMIC DNA]</scope>
</reference>
<organism evidence="6 8">
    <name type="scientific">Urochloa decumbens</name>
    <dbReference type="NCBI Taxonomy" id="240449"/>
    <lineage>
        <taxon>Eukaryota</taxon>
        <taxon>Viridiplantae</taxon>
        <taxon>Streptophyta</taxon>
        <taxon>Embryophyta</taxon>
        <taxon>Tracheophyta</taxon>
        <taxon>Spermatophyta</taxon>
        <taxon>Magnoliopsida</taxon>
        <taxon>Liliopsida</taxon>
        <taxon>Poales</taxon>
        <taxon>Poaceae</taxon>
        <taxon>PACMAD clade</taxon>
        <taxon>Panicoideae</taxon>
        <taxon>Panicodae</taxon>
        <taxon>Paniceae</taxon>
        <taxon>Melinidinae</taxon>
        <taxon>Urochloa</taxon>
    </lineage>
</organism>
<feature type="transmembrane region" description="Helical" evidence="1">
    <location>
        <begin position="579"/>
        <end position="602"/>
    </location>
</feature>
<dbReference type="Gene3D" id="3.60.21.10">
    <property type="match status" value="1"/>
</dbReference>
<reference evidence="8" key="1">
    <citation type="submission" date="2024-06" db="EMBL/GenBank/DDBJ databases">
        <authorList>
            <person name="Ryan C."/>
        </authorList>
    </citation>
    <scope>NUCLEOTIDE SEQUENCE [LARGE SCALE GENOMIC DNA]</scope>
</reference>
<feature type="transmembrane region" description="Helical" evidence="1">
    <location>
        <begin position="467"/>
        <end position="484"/>
    </location>
</feature>
<feature type="signal peptide" evidence="2">
    <location>
        <begin position="1"/>
        <end position="24"/>
    </location>
</feature>
<dbReference type="EMBL" id="OZ075124">
    <property type="protein sequence ID" value="CAL4921868.1"/>
    <property type="molecule type" value="Genomic_DNA"/>
</dbReference>
<feature type="chain" id="PRO_5044721194" description="Calcineurin-like phosphoesterase domain-containing protein" evidence="2">
    <location>
        <begin position="25"/>
        <end position="717"/>
    </location>
</feature>
<feature type="transmembrane region" description="Helical" evidence="1">
    <location>
        <begin position="691"/>
        <end position="710"/>
    </location>
</feature>
<evidence type="ECO:0000256" key="2">
    <source>
        <dbReference type="SAM" id="SignalP"/>
    </source>
</evidence>
<keyword evidence="1" id="KW-0472">Membrane</keyword>
<keyword evidence="1" id="KW-0812">Transmembrane</keyword>
<dbReference type="InterPro" id="IPR056230">
    <property type="entry name" value="TMEM62_C"/>
</dbReference>
<accession>A0ABC8WRP1</accession>
<dbReference type="InterPro" id="IPR056229">
    <property type="entry name" value="Ig_TMM62"/>
</dbReference>
<dbReference type="InterPro" id="IPR029052">
    <property type="entry name" value="Metallo-depent_PP-like"/>
</dbReference>
<dbReference type="Pfam" id="PF24384">
    <property type="entry name" value="Ig_TMM62"/>
    <property type="match status" value="1"/>
</dbReference>
<sequence>MASKLPLPPLALLFLVLLPPLCSSWLPADDDDAAVSRSVFPMDGDVAWVVQVSDLHISAYSPERAADLALLGTALRAIRPHLLLVTGDITDAKNRQRTTSRQDEYEWVTYKKTIDAIAGSGGIDKSRIFDIRGNHDTYGVPYRGGKLDFFSTYSVNSQLKRLSTISSILLQGDRSYQFLGIDDTMSVGIRYPANLFGHPTDKMIEAVNSELQYWTNHSNVPVTKVVFGHFPMSFATSSEKGQRYESVFARQSVSAYLCGHLHAKVSKQLWRYHKMRTTEGHRSSFWEWELGDWKDSRLLRILAIDGGAVSFIDQTLKQVLQTSILVTYPTDSRSMNMLVSEELSMRNDINVLVFSHEVIRNVSARVFDSHSEFKIVEEIPLQLVASSSAQRSLFHAKWNAENYKSPSPTRYWLQVFVLDSHGVKISSEQRPFSVEGKMAIPTSPWLNYLVFEVQWEDMYQVLMRSNMAFTIVLLFIPKLLYHFVRRSSSYQRWVVSVLSSPIQQKKAYFWLVWFLMEGTRSNPFWFCMVIYVLCLIKMPWFWGHATSENGEIAQMYLSGWSMPFHDRGLTGNKLGNPDVLVITLPFLYLMVVPVIVLVYSLFAEKAFVYLRHSRRIEYSADSANMHVESAYLLPVAPGALLMKFSDKMVSAMIQFCGSWTRRALLLACLITAAIHLKLCSRLMSAYGMVPVALSPPLTWMPLLLLGSAAYCTKLHAY</sequence>
<dbReference type="AlphaFoldDB" id="A0ABC8WRP1"/>
<dbReference type="PANTHER" id="PTHR14795:SF6">
    <property type="entry name" value="METALLOPHOSPHOESTERASE-RELATED"/>
    <property type="match status" value="1"/>
</dbReference>
<evidence type="ECO:0000259" key="3">
    <source>
        <dbReference type="Pfam" id="PF00149"/>
    </source>
</evidence>
<dbReference type="InterPro" id="IPR004843">
    <property type="entry name" value="Calcineurin-like_PHP"/>
</dbReference>
<keyword evidence="2" id="KW-0732">Signal</keyword>
<dbReference type="Pfam" id="PF24394">
    <property type="entry name" value="TMEM62_C"/>
    <property type="match status" value="1"/>
</dbReference>
<evidence type="ECO:0000313" key="7">
    <source>
        <dbReference type="EMBL" id="CAL4921868.1"/>
    </source>
</evidence>
<name>A0ABC8WRP1_9POAL</name>
<dbReference type="Proteomes" id="UP001497457">
    <property type="component" value="Chromosome 13rd"/>
</dbReference>
<dbReference type="Proteomes" id="UP001497457">
    <property type="component" value="Chromosome 14rd"/>
</dbReference>
<evidence type="ECO:0000259" key="5">
    <source>
        <dbReference type="Pfam" id="PF24394"/>
    </source>
</evidence>
<proteinExistence type="predicted"/>
<feature type="domain" description="TMEM62 Ig-like" evidence="4">
    <location>
        <begin position="321"/>
        <end position="437"/>
    </location>
</feature>
<keyword evidence="1" id="KW-1133">Transmembrane helix</keyword>
<evidence type="ECO:0000259" key="4">
    <source>
        <dbReference type="Pfam" id="PF24384"/>
    </source>
</evidence>
<dbReference type="SUPFAM" id="SSF56300">
    <property type="entry name" value="Metallo-dependent phosphatases"/>
    <property type="match status" value="1"/>
</dbReference>
<evidence type="ECO:0008006" key="9">
    <source>
        <dbReference type="Google" id="ProtNLM"/>
    </source>
</evidence>
<evidence type="ECO:0000313" key="8">
    <source>
        <dbReference type="Proteomes" id="UP001497457"/>
    </source>
</evidence>
<evidence type="ECO:0000256" key="1">
    <source>
        <dbReference type="SAM" id="Phobius"/>
    </source>
</evidence>
<gene>
    <name evidence="6" type="ORF">URODEC1_LOCUS16385</name>
    <name evidence="7" type="ORF">URODEC1_LOCUS21328</name>
</gene>
<dbReference type="PANTHER" id="PTHR14795">
    <property type="entry name" value="HELICASE RELATED"/>
    <property type="match status" value="1"/>
</dbReference>
<feature type="domain" description="TMEM62 C-terminal" evidence="5">
    <location>
        <begin position="460"/>
        <end position="695"/>
    </location>
</feature>
<feature type="domain" description="Calcineurin-like phosphoesterase" evidence="3">
    <location>
        <begin position="49"/>
        <end position="263"/>
    </location>
</feature>
<protein>
    <recommendedName>
        <fullName evidence="9">Calcineurin-like phosphoesterase domain-containing protein</fullName>
    </recommendedName>
</protein>
<dbReference type="Pfam" id="PF00149">
    <property type="entry name" value="Metallophos"/>
    <property type="match status" value="1"/>
</dbReference>
<feature type="transmembrane region" description="Helical" evidence="1">
    <location>
        <begin position="524"/>
        <end position="542"/>
    </location>
</feature>